<proteinExistence type="inferred from homology"/>
<dbReference type="InterPro" id="IPR002933">
    <property type="entry name" value="Peptidase_M20"/>
</dbReference>
<dbReference type="SUPFAM" id="SSF55031">
    <property type="entry name" value="Bacterial exopeptidase dimerisation domain"/>
    <property type="match status" value="1"/>
</dbReference>
<protein>
    <submittedName>
        <fullName evidence="3">M20 family metallo-hydrolase</fullName>
    </submittedName>
</protein>
<dbReference type="RefSeq" id="WP_191745675.1">
    <property type="nucleotide sequence ID" value="NZ_JACSQC010000001.1"/>
</dbReference>
<dbReference type="SUPFAM" id="SSF53187">
    <property type="entry name" value="Zn-dependent exopeptidases"/>
    <property type="match status" value="1"/>
</dbReference>
<reference evidence="3 4" key="1">
    <citation type="submission" date="2020-08" db="EMBL/GenBank/DDBJ databases">
        <title>A Genomic Blueprint of the Chicken Gut Microbiome.</title>
        <authorList>
            <person name="Gilroy R."/>
            <person name="Ravi A."/>
            <person name="Getino M."/>
            <person name="Pursley I."/>
            <person name="Horton D.L."/>
            <person name="Alikhan N.-F."/>
            <person name="Baker D."/>
            <person name="Gharbi K."/>
            <person name="Hall N."/>
            <person name="Watson M."/>
            <person name="Adriaenssens E.M."/>
            <person name="Foster-Nyarko E."/>
            <person name="Jarju S."/>
            <person name="Secka A."/>
            <person name="Antonio M."/>
            <person name="Oren A."/>
            <person name="Chaudhuri R."/>
            <person name="La Ragione R.M."/>
            <person name="Hildebrand F."/>
            <person name="Pallen M.J."/>
        </authorList>
    </citation>
    <scope>NUCLEOTIDE SEQUENCE [LARGE SCALE GENOMIC DNA]</scope>
    <source>
        <strain evidence="3 4">Sa2BUA2</strain>
    </source>
</reference>
<dbReference type="Gene3D" id="3.40.630.10">
    <property type="entry name" value="Zn peptidases"/>
    <property type="match status" value="1"/>
</dbReference>
<name>A0ABR8YEY6_9MICC</name>
<evidence type="ECO:0000256" key="1">
    <source>
        <dbReference type="ARBA" id="ARBA00006153"/>
    </source>
</evidence>
<gene>
    <name evidence="3" type="ORF">H9638_02945</name>
</gene>
<dbReference type="Gene3D" id="3.30.70.360">
    <property type="match status" value="1"/>
</dbReference>
<dbReference type="CDD" id="cd03884">
    <property type="entry name" value="M20_bAS"/>
    <property type="match status" value="1"/>
</dbReference>
<dbReference type="Proteomes" id="UP000652763">
    <property type="component" value="Unassembled WGS sequence"/>
</dbReference>
<dbReference type="EMBL" id="JACSQC010000001">
    <property type="protein sequence ID" value="MBD8042763.1"/>
    <property type="molecule type" value="Genomic_DNA"/>
</dbReference>
<keyword evidence="4" id="KW-1185">Reference proteome</keyword>
<comment type="caution">
    <text evidence="3">The sequence shown here is derived from an EMBL/GenBank/DDBJ whole genome shotgun (WGS) entry which is preliminary data.</text>
</comment>
<evidence type="ECO:0000313" key="4">
    <source>
        <dbReference type="Proteomes" id="UP000652763"/>
    </source>
</evidence>
<sequence>MSTSNTGFLADFTVMSSFGATPGGGVDRQAGTPEDHATRSWFSTWLAGHRLREAVDAAGNQFGLAELVPGAPWVLLGSHLDSQPLAGRYDGAYGVLAAAHAVVRAAAAAEAGEFTPVFNLAVVNWFNEEGSRFTPSMMGSGVFTGKLPLETALATQDLAGATVAEALAAGSPASDSAPWLGSIARYAEIHIEQGKILEEQNIQVGLVDRTWAAAKYLVTVDGDQSHTGSTRMPDRRDALYGAALVIAAARELTEEFEPGQLHSSVSQLQVLPNSPVTIARQTVMNLDLRSPDESVLARAMDLLGKRIAEAEARSRTEVSLALTHQWGLNPYSPAGVRLGRAAAEALGFSHMDIMTVAGHDSTNLKDHVPTVMLFVPSVDGISHNEAEFTRDEDAVRGVELLTEVTRRLVRGDAVED</sequence>
<evidence type="ECO:0000256" key="2">
    <source>
        <dbReference type="ARBA" id="ARBA00022801"/>
    </source>
</evidence>
<dbReference type="Pfam" id="PF01546">
    <property type="entry name" value="Peptidase_M20"/>
    <property type="match status" value="1"/>
</dbReference>
<organism evidence="3 4">
    <name type="scientific">Arthrobacter pullicola</name>
    <dbReference type="NCBI Taxonomy" id="2762224"/>
    <lineage>
        <taxon>Bacteria</taxon>
        <taxon>Bacillati</taxon>
        <taxon>Actinomycetota</taxon>
        <taxon>Actinomycetes</taxon>
        <taxon>Micrococcales</taxon>
        <taxon>Micrococcaceae</taxon>
        <taxon>Arthrobacter</taxon>
    </lineage>
</organism>
<dbReference type="InterPro" id="IPR036264">
    <property type="entry name" value="Bact_exopeptidase_dim_dom"/>
</dbReference>
<accession>A0ABR8YEY6</accession>
<dbReference type="PANTHER" id="PTHR32494">
    <property type="entry name" value="ALLANTOATE DEIMINASE-RELATED"/>
    <property type="match status" value="1"/>
</dbReference>
<dbReference type="InterPro" id="IPR010158">
    <property type="entry name" value="Amidase_Cbmase"/>
</dbReference>
<dbReference type="PIRSF" id="PIRSF001235">
    <property type="entry name" value="Amidase_carbamoylase"/>
    <property type="match status" value="1"/>
</dbReference>
<dbReference type="NCBIfam" id="TIGR01879">
    <property type="entry name" value="hydantase"/>
    <property type="match status" value="1"/>
</dbReference>
<keyword evidence="2" id="KW-0378">Hydrolase</keyword>
<comment type="similarity">
    <text evidence="1">Belongs to the peptidase M20 family.</text>
</comment>
<dbReference type="PANTHER" id="PTHR32494:SF5">
    <property type="entry name" value="ALLANTOATE AMIDOHYDROLASE"/>
    <property type="match status" value="1"/>
</dbReference>
<evidence type="ECO:0000313" key="3">
    <source>
        <dbReference type="EMBL" id="MBD8042763.1"/>
    </source>
</evidence>